<dbReference type="GO" id="GO:0004867">
    <property type="term" value="F:serine-type endopeptidase inhibitor activity"/>
    <property type="evidence" value="ECO:0007669"/>
    <property type="project" value="InterPro"/>
</dbReference>
<name>A0A3P6SY85_LITSI</name>
<dbReference type="SUPFAM" id="SSF57362">
    <property type="entry name" value="BPTI-like"/>
    <property type="match status" value="3"/>
</dbReference>
<dbReference type="Proteomes" id="UP000277928">
    <property type="component" value="Unassembled WGS sequence"/>
</dbReference>
<protein>
    <recommendedName>
        <fullName evidence="1">BPTI/Kunitz inhibitor domain-containing protein</fullName>
    </recommendedName>
</protein>
<dbReference type="Gene3D" id="4.10.410.10">
    <property type="entry name" value="Pancreatic trypsin inhibitor Kunitz domain"/>
    <property type="match status" value="3"/>
</dbReference>
<dbReference type="OMA" id="TNIVMDW"/>
<dbReference type="Pfam" id="PF14625">
    <property type="entry name" value="Lustrin_cystein"/>
    <property type="match status" value="13"/>
</dbReference>
<dbReference type="InterPro" id="IPR028150">
    <property type="entry name" value="Lustrin_cystein"/>
</dbReference>
<dbReference type="InterPro" id="IPR002223">
    <property type="entry name" value="Kunitz_BPTI"/>
</dbReference>
<dbReference type="PRINTS" id="PR00759">
    <property type="entry name" value="BASICPTASE"/>
</dbReference>
<keyword evidence="3" id="KW-1185">Reference proteome</keyword>
<reference evidence="2 3" key="1">
    <citation type="submission" date="2018-08" db="EMBL/GenBank/DDBJ databases">
        <authorList>
            <person name="Laetsch R D."/>
            <person name="Stevens L."/>
            <person name="Kumar S."/>
            <person name="Blaxter L. M."/>
        </authorList>
    </citation>
    <scope>NUCLEOTIDE SEQUENCE [LARGE SCALE GENOMIC DNA]</scope>
</reference>
<dbReference type="InterPro" id="IPR006150">
    <property type="entry name" value="Cys_repeat_1"/>
</dbReference>
<dbReference type="PANTHER" id="PTHR46339:SF6">
    <property type="entry name" value="BPTI_KUNITZ INHIBITOR DOMAIN-CONTAINING PROTEIN"/>
    <property type="match status" value="1"/>
</dbReference>
<dbReference type="InterPro" id="IPR053014">
    <property type="entry name" value="Cuticle_assoc_divergent"/>
</dbReference>
<feature type="domain" description="BPTI/Kunitz inhibitor" evidence="1">
    <location>
        <begin position="257"/>
        <end position="312"/>
    </location>
</feature>
<dbReference type="Pfam" id="PF00014">
    <property type="entry name" value="Kunitz_BPTI"/>
    <property type="match status" value="3"/>
</dbReference>
<dbReference type="OrthoDB" id="5950222at2759"/>
<feature type="domain" description="BPTI/Kunitz inhibitor" evidence="1">
    <location>
        <begin position="469"/>
        <end position="522"/>
    </location>
</feature>
<dbReference type="InterPro" id="IPR020901">
    <property type="entry name" value="Prtase_inh_Kunz-CS"/>
</dbReference>
<dbReference type="PROSITE" id="PS50279">
    <property type="entry name" value="BPTI_KUNITZ_2"/>
    <property type="match status" value="3"/>
</dbReference>
<dbReference type="STRING" id="42156.A0A3P6SY85"/>
<gene>
    <name evidence="2" type="ORF">NLS_LOCUS2729</name>
</gene>
<dbReference type="InterPro" id="IPR036880">
    <property type="entry name" value="Kunitz_BPTI_sf"/>
</dbReference>
<sequence>MSFNATLSECVSEAQHANHIDPLLLPHFQAPVISSDLDRGIHKSSQQNDLCGNDGIPMTRLSSPVICNPSIISCPDGYVCTTYAKTGTAYCCQGGSETMEDNEEDYCPDDQVTYLEMANGRPRSCSLTSGNSCPAGFKCTAVRRVTADKSIFRCCGKNFGCPRNSAAQINSITGSFVPCSTKSNSCRSGFACIRSTLFDRSICCSLENSASHNYCPAGKALNNGAEECSEKLLCRDGYFCVTNGNKNYCCPSHEKVCTLPREIGNCWHGRSKSYVTRYFFDIKTGTCRSFNYSGCGGNDNNFLSLDQCHGFCLAQQCETGIAYRMDALSAACSPYMPNTCPKHFTCREPLFGPVSICCPNPETVCKEVPTAGTNCFGQRIAMRRYYFDETVQQCKPFEYFGCSGNSNNFRSKVECERFCLGNLDRVCDGSAPLKDPSGQLQKCTSSLGCPPGYKCNINQYCCPTPEFACTVSMSSGHSCANSMQHVAWYYNAITENCMQFTYLGCGGSANRFASRQACMMHCGNRSVKFGQCPLGMSPYMRDGNELPQMCKLNVVGSCPALSSCVPSTTNTPICCKTEAVCPEQRMPYIIPGSDSTVSCQSNRENCPLSSECVESSVRGFYMCCLRSRSSSLDVNSNFNLECPKNLSTNGQRCQINGDDVCPKEYVCLNRLPSRGGLCCKTKPVCLKGKENFIYGQKAQICGPELDECPKNTACLVSSVPTVSICCKFASLPAAASKFSRSKLITSLCSNGRTPFYDAGSRTPRQCLTSRRSQCPSKFSCQVAKSGGLYYCCPVSPYECANGRKAYIAAGSSVPQTCNVNFNSCPLGYSCHASADGSATYCCLDLVSEAECPNGASPYFYANRPLACPAGSNRCPAVSSQPQACLPTTNNCPPGYQCQESSTLGHFLCCTSGHLNTRYSGYCPLGQIPYVRHINEEPRTCHMALQPCPTVAQYMCIYSPEKMNSYCCAPIDTALMGQSEVSLQLHRERIPILEDRSGCPMGSQALIDQWNQFQGCNPGVCPQMYSCHYSVQYKRYQCCSGLSNSLRRMMSAIATDTAESAECEPGTARIKDRCMRLLYLGQKGCKENDQCSMRVAEARCEQSHCVCPRNKLIHQSKCVTHCPEGFIDIVGRCRDLTTIVFMDSVDERTNGTIGGFCKNTVITEKQCDVNNSYCNEMSITCQCKPGYELKLDVEKQNDTGSCAKMVESKFTNPTSTGSDKVNLMDFYFTEDDDSFEDYTLPISESMPLEDNSENLERCCISVLEEFRENREEVDFITKTSFSQKASSVSYLTTSS</sequence>
<dbReference type="EMBL" id="UYRX01000132">
    <property type="protein sequence ID" value="VDK75063.1"/>
    <property type="molecule type" value="Genomic_DNA"/>
</dbReference>
<dbReference type="CDD" id="cd00109">
    <property type="entry name" value="Kunitz-type"/>
    <property type="match status" value="2"/>
</dbReference>
<evidence type="ECO:0000259" key="1">
    <source>
        <dbReference type="PROSITE" id="PS50279"/>
    </source>
</evidence>
<accession>A0A3P6SY85</accession>
<organism evidence="2 3">
    <name type="scientific">Litomosoides sigmodontis</name>
    <name type="common">Filarial nematode worm</name>
    <dbReference type="NCBI Taxonomy" id="42156"/>
    <lineage>
        <taxon>Eukaryota</taxon>
        <taxon>Metazoa</taxon>
        <taxon>Ecdysozoa</taxon>
        <taxon>Nematoda</taxon>
        <taxon>Chromadorea</taxon>
        <taxon>Rhabditida</taxon>
        <taxon>Spirurina</taxon>
        <taxon>Spiruromorpha</taxon>
        <taxon>Filarioidea</taxon>
        <taxon>Onchocercidae</taxon>
        <taxon>Litomosoides</taxon>
    </lineage>
</organism>
<feature type="domain" description="BPTI/Kunitz inhibitor" evidence="1">
    <location>
        <begin position="365"/>
        <end position="419"/>
    </location>
</feature>
<proteinExistence type="predicted"/>
<evidence type="ECO:0000313" key="3">
    <source>
        <dbReference type="Proteomes" id="UP000277928"/>
    </source>
</evidence>
<dbReference type="SMART" id="SM00289">
    <property type="entry name" value="WR1"/>
    <property type="match status" value="15"/>
</dbReference>
<evidence type="ECO:0000313" key="2">
    <source>
        <dbReference type="EMBL" id="VDK75063.1"/>
    </source>
</evidence>
<dbReference type="PROSITE" id="PS00280">
    <property type="entry name" value="BPTI_KUNITZ_1"/>
    <property type="match status" value="3"/>
</dbReference>
<dbReference type="SMART" id="SM00131">
    <property type="entry name" value="KU"/>
    <property type="match status" value="3"/>
</dbReference>
<dbReference type="PANTHER" id="PTHR46339">
    <property type="entry name" value="PROTEIN CBG15282-RELATED"/>
    <property type="match status" value="1"/>
</dbReference>